<dbReference type="HOGENOM" id="CLU_3274642_0_0_10"/>
<organism evidence="1 2">
    <name type="scientific">Segatella oris F0302</name>
    <dbReference type="NCBI Taxonomy" id="649760"/>
    <lineage>
        <taxon>Bacteria</taxon>
        <taxon>Pseudomonadati</taxon>
        <taxon>Bacteroidota</taxon>
        <taxon>Bacteroidia</taxon>
        <taxon>Bacteroidales</taxon>
        <taxon>Prevotellaceae</taxon>
        <taxon>Segatella</taxon>
    </lineage>
</organism>
<dbReference type="Proteomes" id="UP000004079">
    <property type="component" value="Unassembled WGS sequence"/>
</dbReference>
<reference evidence="1 2" key="1">
    <citation type="submission" date="2009-11" db="EMBL/GenBank/DDBJ databases">
        <authorList>
            <person name="Weinstock G."/>
            <person name="Sodergren E."/>
            <person name="Clifton S."/>
            <person name="Fulton L."/>
            <person name="Fulton B."/>
            <person name="Courtney L."/>
            <person name="Fronick C."/>
            <person name="Harrison M."/>
            <person name="Strong C."/>
            <person name="Farmer C."/>
            <person name="Delahaunty K."/>
            <person name="Markovic C."/>
            <person name="Hall O."/>
            <person name="Minx P."/>
            <person name="Tomlinson C."/>
            <person name="Mitreva M."/>
            <person name="Nelson J."/>
            <person name="Hou S."/>
            <person name="Wollam A."/>
            <person name="Pepin K.H."/>
            <person name="Johnson M."/>
            <person name="Bhonagiri V."/>
            <person name="Nash W.E."/>
            <person name="Warren W."/>
            <person name="Chinwalla A."/>
            <person name="Mardis E.R."/>
            <person name="Wilson R.K."/>
        </authorList>
    </citation>
    <scope>NUCLEOTIDE SEQUENCE [LARGE SCALE GENOMIC DNA]</scope>
    <source>
        <strain evidence="1 2">F0302</strain>
    </source>
</reference>
<dbReference type="EMBL" id="ACUZ02000056">
    <property type="protein sequence ID" value="EFB30775.1"/>
    <property type="molecule type" value="Genomic_DNA"/>
</dbReference>
<gene>
    <name evidence="1" type="ORF">HMPREF0971_03034</name>
</gene>
<evidence type="ECO:0000313" key="1">
    <source>
        <dbReference type="EMBL" id="EFB30775.1"/>
    </source>
</evidence>
<accession>D1QVA9</accession>
<dbReference type="AlphaFoldDB" id="D1QVA9"/>
<protein>
    <submittedName>
        <fullName evidence="1">Uncharacterized protein</fullName>
    </submittedName>
</protein>
<evidence type="ECO:0000313" key="2">
    <source>
        <dbReference type="Proteomes" id="UP000004079"/>
    </source>
</evidence>
<sequence length="41" mass="4790">MSVARRSKIRPHAQAKSLRMPSLFSIIVRQKDICQHSERNL</sequence>
<comment type="caution">
    <text evidence="1">The sequence shown here is derived from an EMBL/GenBank/DDBJ whole genome shotgun (WGS) entry which is preliminary data.</text>
</comment>
<name>D1QVA9_9BACT</name>
<proteinExistence type="predicted"/>